<name>A0A6I2MGI2_9FLAO</name>
<dbReference type="AlphaFoldDB" id="A0A6I2MGI2"/>
<evidence type="ECO:0000313" key="2">
    <source>
        <dbReference type="EMBL" id="MRX62961.1"/>
    </source>
</evidence>
<organism evidence="2 3">
    <name type="scientific">Maribacter luteus</name>
    <dbReference type="NCBI Taxonomy" id="2594478"/>
    <lineage>
        <taxon>Bacteria</taxon>
        <taxon>Pseudomonadati</taxon>
        <taxon>Bacteroidota</taxon>
        <taxon>Flavobacteriia</taxon>
        <taxon>Flavobacteriales</taxon>
        <taxon>Flavobacteriaceae</taxon>
        <taxon>Maribacter</taxon>
    </lineage>
</organism>
<dbReference type="EMBL" id="WKJH01000001">
    <property type="protein sequence ID" value="MRX62961.1"/>
    <property type="molecule type" value="Genomic_DNA"/>
</dbReference>
<dbReference type="InterPro" id="IPR034660">
    <property type="entry name" value="DinB/YfiT-like"/>
</dbReference>
<dbReference type="Gene3D" id="1.20.120.450">
    <property type="entry name" value="dinb family like domain"/>
    <property type="match status" value="1"/>
</dbReference>
<comment type="caution">
    <text evidence="2">The sequence shown here is derived from an EMBL/GenBank/DDBJ whole genome shotgun (WGS) entry which is preliminary data.</text>
</comment>
<dbReference type="RefSeq" id="WP_154363281.1">
    <property type="nucleotide sequence ID" value="NZ_WKJH01000001.1"/>
</dbReference>
<reference evidence="2 3" key="1">
    <citation type="submission" date="2019-11" db="EMBL/GenBank/DDBJ databases">
        <title>Maribacter lutea sp. nov., a marine bacterium isolated from intertidal sand.</title>
        <authorList>
            <person name="Liu A."/>
        </authorList>
    </citation>
    <scope>NUCLEOTIDE SEQUENCE [LARGE SCALE GENOMIC DNA]</scope>
    <source>
        <strain evidence="2 3">RZ05</strain>
    </source>
</reference>
<dbReference type="Pfam" id="PF12867">
    <property type="entry name" value="DinB_2"/>
    <property type="match status" value="1"/>
</dbReference>
<dbReference type="OrthoDB" id="1524454at2"/>
<evidence type="ECO:0000259" key="1">
    <source>
        <dbReference type="Pfam" id="PF12867"/>
    </source>
</evidence>
<gene>
    <name evidence="2" type="ORF">GJ691_02155</name>
</gene>
<feature type="domain" description="DinB-like" evidence="1">
    <location>
        <begin position="34"/>
        <end position="188"/>
    </location>
</feature>
<dbReference type="Proteomes" id="UP000443153">
    <property type="component" value="Unassembled WGS sequence"/>
</dbReference>
<proteinExistence type="predicted"/>
<dbReference type="InterPro" id="IPR024775">
    <property type="entry name" value="DinB-like"/>
</dbReference>
<dbReference type="SUPFAM" id="SSF109854">
    <property type="entry name" value="DinB/YfiT-like putative metalloenzymes"/>
    <property type="match status" value="1"/>
</dbReference>
<evidence type="ECO:0000313" key="3">
    <source>
        <dbReference type="Proteomes" id="UP000443153"/>
    </source>
</evidence>
<keyword evidence="3" id="KW-1185">Reference proteome</keyword>
<accession>A0A6I2MGI2</accession>
<sequence>MKKITIPILALFLISFGIITTGISEEDRIMTETELTRTQDYLIMTLEGLNEAQLNFKPNAESWSIAECVEHLAISEEMFASMLEEALKTPADPTKRSSVQMSDEDLIQMITNREEKVKTSKAFEPTGKYGSHTETLESFIEKRGQHIEYIKSTEDDLRNHYGQLPFATIDGLQIFLFMSGHTERHIFQMEEIMTHENFPMP</sequence>
<protein>
    <submittedName>
        <fullName evidence="2">DUF664 domain-containing protein</fullName>
    </submittedName>
</protein>